<evidence type="ECO:0000256" key="1">
    <source>
        <dbReference type="SAM" id="SignalP"/>
    </source>
</evidence>
<keyword evidence="3" id="KW-1185">Reference proteome</keyword>
<protein>
    <recommendedName>
        <fullName evidence="4">Lipocalin-like protein</fullName>
    </recommendedName>
</protein>
<comment type="caution">
    <text evidence="2">The sequence shown here is derived from an EMBL/GenBank/DDBJ whole genome shotgun (WGS) entry which is preliminary data.</text>
</comment>
<organism evidence="2 3">
    <name type="scientific">Arcicella aurantiaca</name>
    <dbReference type="NCBI Taxonomy" id="591202"/>
    <lineage>
        <taxon>Bacteria</taxon>
        <taxon>Pseudomonadati</taxon>
        <taxon>Bacteroidota</taxon>
        <taxon>Cytophagia</taxon>
        <taxon>Cytophagales</taxon>
        <taxon>Flectobacillaceae</taxon>
        <taxon>Arcicella</taxon>
    </lineage>
</organism>
<gene>
    <name evidence="2" type="ORF">LV89_03643</name>
</gene>
<keyword evidence="1" id="KW-0732">Signal</keyword>
<evidence type="ECO:0008006" key="4">
    <source>
        <dbReference type="Google" id="ProtNLM"/>
    </source>
</evidence>
<dbReference type="Proteomes" id="UP000245489">
    <property type="component" value="Unassembled WGS sequence"/>
</dbReference>
<sequence>MVKNHFQKMKKACILLIALFFGVAINGFSQTSAKTDFFVGKWEITIFGTPNGDSKMITELIRKEGKLMGELKDATDSTKPAIPITSIEEKEGEIEIAFSTSGYDVTLPLKKEDNDNLKGQLMGMFDAKAKRIK</sequence>
<feature type="signal peptide" evidence="1">
    <location>
        <begin position="1"/>
        <end position="33"/>
    </location>
</feature>
<dbReference type="EMBL" id="QGGO01000023">
    <property type="protein sequence ID" value="PWK21617.1"/>
    <property type="molecule type" value="Genomic_DNA"/>
</dbReference>
<dbReference type="AlphaFoldDB" id="A0A316DTH7"/>
<accession>A0A316DTH7</accession>
<name>A0A316DTH7_9BACT</name>
<evidence type="ECO:0000313" key="2">
    <source>
        <dbReference type="EMBL" id="PWK21617.1"/>
    </source>
</evidence>
<evidence type="ECO:0000313" key="3">
    <source>
        <dbReference type="Proteomes" id="UP000245489"/>
    </source>
</evidence>
<proteinExistence type="predicted"/>
<reference evidence="2 3" key="1">
    <citation type="submission" date="2018-05" db="EMBL/GenBank/DDBJ databases">
        <title>Genomic Encyclopedia of Archaeal and Bacterial Type Strains, Phase II (KMG-II): from individual species to whole genera.</title>
        <authorList>
            <person name="Goeker M."/>
        </authorList>
    </citation>
    <scope>NUCLEOTIDE SEQUENCE [LARGE SCALE GENOMIC DNA]</scope>
    <source>
        <strain evidence="2 3">DSM 22214</strain>
    </source>
</reference>
<feature type="chain" id="PRO_5016399168" description="Lipocalin-like protein" evidence="1">
    <location>
        <begin position="34"/>
        <end position="133"/>
    </location>
</feature>